<sequence length="46" mass="4943">MGIVNGTTLKFSSGGPEQETIASVPARALPMIIELFFAFIIFNSLL</sequence>
<keyword evidence="1" id="KW-0812">Transmembrane</keyword>
<gene>
    <name evidence="2" type="ORF">Abiwalacus_08790</name>
</gene>
<evidence type="ECO:0000313" key="3">
    <source>
        <dbReference type="Proteomes" id="UP001062263"/>
    </source>
</evidence>
<name>A0ABM7ZF56_9BACT</name>
<keyword evidence="3" id="KW-1185">Reference proteome</keyword>
<keyword evidence="1" id="KW-1133">Transmembrane helix</keyword>
<evidence type="ECO:0000313" key="2">
    <source>
        <dbReference type="EMBL" id="BDL43305.1"/>
    </source>
</evidence>
<reference evidence="2" key="1">
    <citation type="submission" date="2022-06" db="EMBL/GenBank/DDBJ databases">
        <title>Akkermansia biwalacus sp. nov., an anaerobic mucin-degrading bacterium isolated from human intestine.</title>
        <authorList>
            <person name="Kobayashi Y."/>
            <person name="Inoue S."/>
            <person name="Kawahara T."/>
            <person name="Kohda N."/>
        </authorList>
    </citation>
    <scope>NUCLEOTIDE SEQUENCE</scope>
    <source>
        <strain evidence="2">WON2089</strain>
    </source>
</reference>
<accession>A0ABM7ZF56</accession>
<organism evidence="2 3">
    <name type="scientific">Akkermansia biwaensis</name>
    <dbReference type="NCBI Taxonomy" id="2946555"/>
    <lineage>
        <taxon>Bacteria</taxon>
        <taxon>Pseudomonadati</taxon>
        <taxon>Verrucomicrobiota</taxon>
        <taxon>Verrucomicrobiia</taxon>
        <taxon>Verrucomicrobiales</taxon>
        <taxon>Akkermansiaceae</taxon>
        <taxon>Akkermansia</taxon>
    </lineage>
</organism>
<dbReference type="Proteomes" id="UP001062263">
    <property type="component" value="Chromosome"/>
</dbReference>
<dbReference type="EMBL" id="AP025943">
    <property type="protein sequence ID" value="BDL43305.1"/>
    <property type="molecule type" value="Genomic_DNA"/>
</dbReference>
<evidence type="ECO:0000256" key="1">
    <source>
        <dbReference type="SAM" id="Phobius"/>
    </source>
</evidence>
<protein>
    <submittedName>
        <fullName evidence="2">Uncharacterized protein</fullName>
    </submittedName>
</protein>
<keyword evidence="1" id="KW-0472">Membrane</keyword>
<proteinExistence type="predicted"/>
<feature type="transmembrane region" description="Helical" evidence="1">
    <location>
        <begin position="28"/>
        <end position="45"/>
    </location>
</feature>